<evidence type="ECO:0000313" key="3">
    <source>
        <dbReference type="Proteomes" id="UP000769157"/>
    </source>
</evidence>
<dbReference type="EMBL" id="JAEUBE010000439">
    <property type="protein sequence ID" value="KAH3661527.1"/>
    <property type="molecule type" value="Genomic_DNA"/>
</dbReference>
<keyword evidence="3" id="KW-1185">Reference proteome</keyword>
<reference evidence="2" key="2">
    <citation type="submission" date="2021-01" db="EMBL/GenBank/DDBJ databases">
        <authorList>
            <person name="Schikora-Tamarit M.A."/>
        </authorList>
    </citation>
    <scope>NUCLEOTIDE SEQUENCE</scope>
    <source>
        <strain evidence="2">CBS6075</strain>
    </source>
</reference>
<dbReference type="PANTHER" id="PTHR23355">
    <property type="entry name" value="RIBONUCLEASE"/>
    <property type="match status" value="1"/>
</dbReference>
<accession>A0A9P8NYG8</accession>
<dbReference type="InterPro" id="IPR050180">
    <property type="entry name" value="RNR_Ribonuclease"/>
</dbReference>
<proteinExistence type="predicted"/>
<protein>
    <recommendedName>
        <fullName evidence="1">RNB domain-containing protein</fullName>
    </recommendedName>
</protein>
<organism evidence="2 3">
    <name type="scientific">Ogataea philodendri</name>
    <dbReference type="NCBI Taxonomy" id="1378263"/>
    <lineage>
        <taxon>Eukaryota</taxon>
        <taxon>Fungi</taxon>
        <taxon>Dikarya</taxon>
        <taxon>Ascomycota</taxon>
        <taxon>Saccharomycotina</taxon>
        <taxon>Pichiomycetes</taxon>
        <taxon>Pichiales</taxon>
        <taxon>Pichiaceae</taxon>
        <taxon>Ogataea</taxon>
    </lineage>
</organism>
<dbReference type="PANTHER" id="PTHR23355:SF59">
    <property type="entry name" value="EXORIBONUCLEASE II, MITOCHONDRIAL"/>
    <property type="match status" value="1"/>
</dbReference>
<dbReference type="Proteomes" id="UP000769157">
    <property type="component" value="Unassembled WGS sequence"/>
</dbReference>
<dbReference type="GO" id="GO:0000932">
    <property type="term" value="C:P-body"/>
    <property type="evidence" value="ECO:0007669"/>
    <property type="project" value="TreeGrafter"/>
</dbReference>
<dbReference type="AlphaFoldDB" id="A0A9P8NYG8"/>
<dbReference type="OrthoDB" id="2285229at2759"/>
<dbReference type="GO" id="GO:0000175">
    <property type="term" value="F:3'-5'-RNA exonuclease activity"/>
    <property type="evidence" value="ECO:0007669"/>
    <property type="project" value="TreeGrafter"/>
</dbReference>
<comment type="caution">
    <text evidence="2">The sequence shown here is derived from an EMBL/GenBank/DDBJ whole genome shotgun (WGS) entry which is preliminary data.</text>
</comment>
<dbReference type="SUPFAM" id="SSF50249">
    <property type="entry name" value="Nucleic acid-binding proteins"/>
    <property type="match status" value="1"/>
</dbReference>
<dbReference type="InterPro" id="IPR012340">
    <property type="entry name" value="NA-bd_OB-fold"/>
</dbReference>
<dbReference type="GO" id="GO:0006402">
    <property type="term" value="P:mRNA catabolic process"/>
    <property type="evidence" value="ECO:0007669"/>
    <property type="project" value="TreeGrafter"/>
</dbReference>
<sequence>MLRYTLAKQARSNLVILRGTGWRSFFSGTLRLKSKSKKKPQLELQKVFRSPSELLKVNNNDYVKSLTSDLEYFDNVRFKKPNQVWLDKKFGSAKLPDGFDYMDSLKNRTIVRKLLVKEHGNIRNRVTFNDLYHTEIDVGDVVDLSTSFGGDDLAVIVELPKSASDPRYTLLNKYGDLEFFTRKRFKCRIPRIFPKEWFTGEIVLNEVGLLEEMKSSIQPIGKVKYKLEDSPERAKLFDGVKARELDTTELTTYIVPSILSGIISTELTTLARGSRGRLPDVNLKLELAHNVLQSANGPQLYTFSDILRACESINLDHFFKLLKVREDIPVKTKLSTVHSKISDILNLKDQYSWLSMGKAIFGEFDSMAQVPPQLLYAYIVGLRKNNETFLHDTLSIFPKYVVAVPIHKLIEHSKVVDFYEESEDHYSSLSNYISRQLEGEPVHNITKPAYYDTIMEMYRLYIAGSSSGPHTESFLVKCVRKLPTHSQADITKDMIYELLLNLKQISPSENPIKWWYMSPTSGTGISSKADAENEYFSTITDDTVDLFFDFKSSDDKRPHYSDHVYCIDSPDAQEIDDGVSVKKLDDDRYLVGVFVADPSSYMEPTSVVSEIAYDRGSTLYLPDVGSSNTGVAMLPEAFTKRIQLGEFGASKRVFKVSFEVNVKTGSTSLAENGIEFGTADKFISVDYDSVHKVLDKSADSSEVIAGISSKTGVQPDIISSELEMLYKVSSTLKQQAEKAGRGTYNNVTNERRISKITEDEEQNIIIDFKDVQRNQQLKSEVLVSELMVNSNKLVGEFFSKNNIPALFKIQNPLPITSEVRRELDVLKQNPQTTVRDFLTLREFSSKSYVSPVPGLHSSLGVSSYATVTSPLRRFSDFVNHWQLSSFLSKGEPIFGPRHISAIASHLMMRNEIDRRVSSKVMTFYIFKYLKYLQTRSGTAPLVKCIVCKKASEDGLLDVLLPEYGVYGTLETAPTEESQKRLSRIEVGDVVQDAVIVDIDLADGLVLLNSQSL</sequence>
<dbReference type="GeneID" id="70238339"/>
<gene>
    <name evidence="2" type="ORF">OGAPHI_006375</name>
</gene>
<evidence type="ECO:0000259" key="1">
    <source>
        <dbReference type="SMART" id="SM00955"/>
    </source>
</evidence>
<dbReference type="InterPro" id="IPR001900">
    <property type="entry name" value="RNase_II/R"/>
</dbReference>
<dbReference type="GO" id="GO:0003723">
    <property type="term" value="F:RNA binding"/>
    <property type="evidence" value="ECO:0007669"/>
    <property type="project" value="InterPro"/>
</dbReference>
<name>A0A9P8NYG8_9ASCO</name>
<feature type="domain" description="RNB" evidence="1">
    <location>
        <begin position="557"/>
        <end position="889"/>
    </location>
</feature>
<evidence type="ECO:0000313" key="2">
    <source>
        <dbReference type="EMBL" id="KAH3661527.1"/>
    </source>
</evidence>
<dbReference type="Pfam" id="PF00773">
    <property type="entry name" value="RNB"/>
    <property type="match status" value="1"/>
</dbReference>
<reference evidence="2" key="1">
    <citation type="journal article" date="2021" name="Open Biol.">
        <title>Shared evolutionary footprints suggest mitochondrial oxidative damage underlies multiple complex I losses in fungi.</title>
        <authorList>
            <person name="Schikora-Tamarit M.A."/>
            <person name="Marcet-Houben M."/>
            <person name="Nosek J."/>
            <person name="Gabaldon T."/>
        </authorList>
    </citation>
    <scope>NUCLEOTIDE SEQUENCE</scope>
    <source>
        <strain evidence="2">CBS6075</strain>
    </source>
</reference>
<dbReference type="RefSeq" id="XP_046058640.1">
    <property type="nucleotide sequence ID" value="XM_046207655.1"/>
</dbReference>
<dbReference type="SMART" id="SM00955">
    <property type="entry name" value="RNB"/>
    <property type="match status" value="1"/>
</dbReference>